<dbReference type="AlphaFoldDB" id="A0A401JEJ1"/>
<dbReference type="InterPro" id="IPR051791">
    <property type="entry name" value="Pra-immunoreactive"/>
</dbReference>
<feature type="transmembrane region" description="Helical" evidence="6">
    <location>
        <begin position="99"/>
        <end position="122"/>
    </location>
</feature>
<dbReference type="PANTHER" id="PTHR36115:SF10">
    <property type="entry name" value="RDD DOMAIN-CONTAINING PROTEIN"/>
    <property type="match status" value="1"/>
</dbReference>
<protein>
    <submittedName>
        <fullName evidence="8">Probable transmembrane protein</fullName>
    </submittedName>
</protein>
<evidence type="ECO:0000313" key="8">
    <source>
        <dbReference type="EMBL" id="GBL46038.1"/>
    </source>
</evidence>
<dbReference type="EMBL" id="BGOW01000015">
    <property type="protein sequence ID" value="GBL46038.1"/>
    <property type="molecule type" value="Genomic_DNA"/>
</dbReference>
<keyword evidence="9" id="KW-1185">Reference proteome</keyword>
<dbReference type="InterPro" id="IPR010432">
    <property type="entry name" value="RDD"/>
</dbReference>
<comment type="subcellular location">
    <subcellularLocation>
        <location evidence="1">Cell membrane</location>
        <topology evidence="1">Multi-pass membrane protein</topology>
    </subcellularLocation>
</comment>
<evidence type="ECO:0000256" key="2">
    <source>
        <dbReference type="ARBA" id="ARBA00022475"/>
    </source>
</evidence>
<feature type="transmembrane region" description="Helical" evidence="6">
    <location>
        <begin position="20"/>
        <end position="41"/>
    </location>
</feature>
<accession>A0A401JEJ1</accession>
<evidence type="ECO:0000256" key="6">
    <source>
        <dbReference type="SAM" id="Phobius"/>
    </source>
</evidence>
<reference evidence="8 9" key="1">
    <citation type="journal article" date="2019" name="Front. Microbiol.">
        <title>Genomes of Neutrophilic Sulfur-Oxidizing Chemolithoautotrophs Representing 9 Proteobacterial Species From 8 Genera.</title>
        <authorList>
            <person name="Watanabe T."/>
            <person name="Kojima H."/>
            <person name="Umezawa K."/>
            <person name="Hori C."/>
            <person name="Takasuka T.E."/>
            <person name="Kato Y."/>
            <person name="Fukui M."/>
        </authorList>
    </citation>
    <scope>NUCLEOTIDE SEQUENCE [LARGE SCALE GENOMIC DNA]</scope>
    <source>
        <strain evidence="8 9">TTN</strain>
    </source>
</reference>
<comment type="caution">
    <text evidence="8">The sequence shown here is derived from an EMBL/GenBank/DDBJ whole genome shotgun (WGS) entry which is preliminary data.</text>
</comment>
<gene>
    <name evidence="8" type="ORF">SFMTTN_1850</name>
</gene>
<evidence type="ECO:0000256" key="5">
    <source>
        <dbReference type="ARBA" id="ARBA00023136"/>
    </source>
</evidence>
<organism evidence="8 9">
    <name type="scientific">Sulfuriferula multivorans</name>
    <dbReference type="NCBI Taxonomy" id="1559896"/>
    <lineage>
        <taxon>Bacteria</taxon>
        <taxon>Pseudomonadati</taxon>
        <taxon>Pseudomonadota</taxon>
        <taxon>Betaproteobacteria</taxon>
        <taxon>Nitrosomonadales</taxon>
        <taxon>Sulfuricellaceae</taxon>
        <taxon>Sulfuriferula</taxon>
    </lineage>
</organism>
<evidence type="ECO:0000256" key="1">
    <source>
        <dbReference type="ARBA" id="ARBA00004651"/>
    </source>
</evidence>
<feature type="domain" description="RDD" evidence="7">
    <location>
        <begin position="11"/>
        <end position="134"/>
    </location>
</feature>
<dbReference type="Proteomes" id="UP000286806">
    <property type="component" value="Unassembled WGS sequence"/>
</dbReference>
<sequence length="143" mass="16291">MEKSATPSLPTAGLWRRISAIIYESLLLLALLFIADYLFLALTHNASSPLFKALLQVYLLLMMAAYFSWSWLRGQTLAMKTWRIRVVNLEGAPITLKQALLRFVLALVLIPAFGISLIWALFDRDKQFLHDRLAATRLVRTDV</sequence>
<keyword evidence="2" id="KW-1003">Cell membrane</keyword>
<evidence type="ECO:0000313" key="9">
    <source>
        <dbReference type="Proteomes" id="UP000286806"/>
    </source>
</evidence>
<proteinExistence type="predicted"/>
<dbReference type="GO" id="GO:0005886">
    <property type="term" value="C:plasma membrane"/>
    <property type="evidence" value="ECO:0007669"/>
    <property type="project" value="UniProtKB-SubCell"/>
</dbReference>
<evidence type="ECO:0000256" key="4">
    <source>
        <dbReference type="ARBA" id="ARBA00022989"/>
    </source>
</evidence>
<feature type="transmembrane region" description="Helical" evidence="6">
    <location>
        <begin position="53"/>
        <end position="72"/>
    </location>
</feature>
<keyword evidence="3 6" id="KW-0812">Transmembrane</keyword>
<dbReference type="PANTHER" id="PTHR36115">
    <property type="entry name" value="PROLINE-RICH ANTIGEN HOMOLOG-RELATED"/>
    <property type="match status" value="1"/>
</dbReference>
<keyword evidence="5 6" id="KW-0472">Membrane</keyword>
<dbReference type="OrthoDB" id="5298807at2"/>
<keyword evidence="4 6" id="KW-1133">Transmembrane helix</keyword>
<evidence type="ECO:0000259" key="7">
    <source>
        <dbReference type="Pfam" id="PF06271"/>
    </source>
</evidence>
<dbReference type="Pfam" id="PF06271">
    <property type="entry name" value="RDD"/>
    <property type="match status" value="1"/>
</dbReference>
<evidence type="ECO:0000256" key="3">
    <source>
        <dbReference type="ARBA" id="ARBA00022692"/>
    </source>
</evidence>
<name>A0A401JEJ1_9PROT</name>